<evidence type="ECO:0000313" key="4">
    <source>
        <dbReference type="Proteomes" id="UP000322873"/>
    </source>
</evidence>
<dbReference type="AlphaFoldDB" id="A0A5M9JZ67"/>
<dbReference type="EMBL" id="VICG01000003">
    <property type="protein sequence ID" value="KAA8573439.1"/>
    <property type="molecule type" value="Genomic_DNA"/>
</dbReference>
<sequence>MARTNLPARQNTGGQTPRISRMSTPSTEPIIYNPLPLACSQCRELQAAYAQQNSSVVSAQINDRHDEIPKLDNKSSTTSPHQNTNDAPPPAPKPAPTFHPFPSLPLEIQTQIWKHAVESSLSTPRILPILVHWTPRHPSATHPRKPPITLSPIPTTPPLLHASSLSRKLTLPHYALAGPGPSPGSRHPTYDSPVDPANTPKKTFYINPELDIPYFTSHRALDAQRHPHSPSRSVVRALRVVVANAPVRMRLKRVALGLDVPGLCRDTFFFGDGRACEDLRGVTEVFGALGEDDYVGFGAVGGGGGGDGERMNGCDGMAGRGEDGDIMRGFLEGPEYQGAMFDGITKVDLNKDLRIQRLRGLVVDDFAVRDCLARRKGFKERSFTFHCFVPGGAGNENEEQTIEQRDVELAIVQNVTY</sequence>
<feature type="domain" description="2EXR" evidence="2">
    <location>
        <begin position="98"/>
        <end position="212"/>
    </location>
</feature>
<dbReference type="PANTHER" id="PTHR35910">
    <property type="entry name" value="2EXR DOMAIN-CONTAINING PROTEIN"/>
    <property type="match status" value="1"/>
</dbReference>
<feature type="compositionally biased region" description="Polar residues" evidence="1">
    <location>
        <begin position="7"/>
        <end position="27"/>
    </location>
</feature>
<evidence type="ECO:0000256" key="1">
    <source>
        <dbReference type="SAM" id="MobiDB-lite"/>
    </source>
</evidence>
<feature type="region of interest" description="Disordered" evidence="1">
    <location>
        <begin position="1"/>
        <end position="30"/>
    </location>
</feature>
<dbReference type="VEuPathDB" id="FungiDB:MFRU_038g00310"/>
<protein>
    <recommendedName>
        <fullName evidence="2">2EXR domain-containing protein</fullName>
    </recommendedName>
</protein>
<keyword evidence="4" id="KW-1185">Reference proteome</keyword>
<name>A0A5M9JZ67_MONFR</name>
<accession>A0A5M9JZ67</accession>
<dbReference type="PANTHER" id="PTHR35910:SF1">
    <property type="entry name" value="2EXR DOMAIN-CONTAINING PROTEIN"/>
    <property type="match status" value="1"/>
</dbReference>
<feature type="region of interest" description="Disordered" evidence="1">
    <location>
        <begin position="68"/>
        <end position="102"/>
    </location>
</feature>
<dbReference type="Proteomes" id="UP000322873">
    <property type="component" value="Unassembled WGS sequence"/>
</dbReference>
<dbReference type="Pfam" id="PF20150">
    <property type="entry name" value="2EXR"/>
    <property type="match status" value="1"/>
</dbReference>
<dbReference type="InterPro" id="IPR045518">
    <property type="entry name" value="2EXR"/>
</dbReference>
<feature type="compositionally biased region" description="Polar residues" evidence="1">
    <location>
        <begin position="74"/>
        <end position="86"/>
    </location>
</feature>
<proteinExistence type="predicted"/>
<organism evidence="3 4">
    <name type="scientific">Monilinia fructicola</name>
    <name type="common">Brown rot fungus</name>
    <name type="synonym">Ciboria fructicola</name>
    <dbReference type="NCBI Taxonomy" id="38448"/>
    <lineage>
        <taxon>Eukaryota</taxon>
        <taxon>Fungi</taxon>
        <taxon>Dikarya</taxon>
        <taxon>Ascomycota</taxon>
        <taxon>Pezizomycotina</taxon>
        <taxon>Leotiomycetes</taxon>
        <taxon>Helotiales</taxon>
        <taxon>Sclerotiniaceae</taxon>
        <taxon>Monilinia</taxon>
    </lineage>
</organism>
<gene>
    <name evidence="3" type="ORF">EYC84_005024</name>
</gene>
<dbReference type="OrthoDB" id="3524649at2759"/>
<evidence type="ECO:0000259" key="2">
    <source>
        <dbReference type="Pfam" id="PF20150"/>
    </source>
</evidence>
<feature type="compositionally biased region" description="Pro residues" evidence="1">
    <location>
        <begin position="87"/>
        <end position="102"/>
    </location>
</feature>
<comment type="caution">
    <text evidence="3">The sequence shown here is derived from an EMBL/GenBank/DDBJ whole genome shotgun (WGS) entry which is preliminary data.</text>
</comment>
<reference evidence="3 4" key="1">
    <citation type="submission" date="2019-06" db="EMBL/GenBank/DDBJ databases">
        <title>Genome Sequence of the Brown Rot Fungal Pathogen Monilinia fructicola.</title>
        <authorList>
            <person name="De Miccolis Angelini R.M."/>
            <person name="Landi L."/>
            <person name="Abate D."/>
            <person name="Pollastro S."/>
            <person name="Romanazzi G."/>
            <person name="Faretra F."/>
        </authorList>
    </citation>
    <scope>NUCLEOTIDE SEQUENCE [LARGE SCALE GENOMIC DNA]</scope>
    <source>
        <strain evidence="3 4">Mfrc123</strain>
    </source>
</reference>
<evidence type="ECO:0000313" key="3">
    <source>
        <dbReference type="EMBL" id="KAA8573439.1"/>
    </source>
</evidence>